<evidence type="ECO:0000313" key="5">
    <source>
        <dbReference type="EMBL" id="CAK02970.1"/>
    </source>
</evidence>
<keyword evidence="1 2" id="KW-0456">Lyase</keyword>
<sequence>MKTGLSIENGIDMTAAKIGGVVAAVPTPFTENRTVDVDAFLEHGRWCLAEGCDLLNVLGTTGEANALSSLQRSALMAAAAKGLDGGRMMVGTGTPDLETTIALTRQAYELGYAAALLLPPYYYKPVQDEGLFAWFAEVIRETAETPISLYLYNFPQLTGIEFSPALAAKLIQMFPERIRGAKDSSGNLDYARRLARIPGFAVFPSNEAALAEAEKDNFAGCISATVNIDPQSSARLWKKQSDQATLDRVRNIRQAIAAHPLIPAVKYLVGKRRGHAVWGNVLPPNLKIAEAASLDALDTIAAELTSAG</sequence>
<dbReference type="Proteomes" id="UP000006575">
    <property type="component" value="Plasmid pRL11"/>
</dbReference>
<organism evidence="5 6">
    <name type="scientific">Rhizobium johnstonii (strain DSM 114642 / LMG 32736 / 3841)</name>
    <name type="common">Rhizobium leguminosarum bv. viciae</name>
    <dbReference type="NCBI Taxonomy" id="216596"/>
    <lineage>
        <taxon>Bacteria</taxon>
        <taxon>Pseudomonadati</taxon>
        <taxon>Pseudomonadota</taxon>
        <taxon>Alphaproteobacteria</taxon>
        <taxon>Hyphomicrobiales</taxon>
        <taxon>Rhizobiaceae</taxon>
        <taxon>Rhizobium/Agrobacterium group</taxon>
        <taxon>Rhizobium</taxon>
        <taxon>Rhizobium johnstonii</taxon>
    </lineage>
</organism>
<reference evidence="5 6" key="1">
    <citation type="journal article" date="2006" name="Genome Biol.">
        <title>The genome of Rhizobium leguminosarum has recognizable core and accessory components.</title>
        <authorList>
            <person name="Young J.W."/>
            <person name="Crossman L.C."/>
            <person name="Johnston A.W.B."/>
            <person name="Thomson N.R."/>
            <person name="Ghazoui Z.F."/>
            <person name="Hull K.H."/>
            <person name="Wexler M."/>
            <person name="Curson A.R.J."/>
            <person name="Todd J.D."/>
            <person name="Poole P.S."/>
            <person name="Mauchline T.H."/>
            <person name="East A.K."/>
            <person name="Quail M.A."/>
            <person name="Churcher C."/>
            <person name="Arrowsmith C."/>
            <person name="Cherevach A."/>
            <person name="Chillingworth T."/>
            <person name="Clarke K."/>
            <person name="Cronin A."/>
            <person name="Davis P."/>
            <person name="Fraser A."/>
            <person name="Hance Z."/>
            <person name="Hauser H."/>
            <person name="Jagels K."/>
            <person name="Moule S."/>
            <person name="Mungall K."/>
            <person name="Norbertczak H."/>
            <person name="Rabbinowitsch E."/>
            <person name="Sanders M."/>
            <person name="Simmonds M."/>
            <person name="Whitehead S."/>
            <person name="Parkhill J."/>
        </authorList>
    </citation>
    <scope>NUCLEOTIDE SEQUENCE [LARGE SCALE GENOMIC DNA]</scope>
    <source>
        <strain evidence="6">DSM 114642 / LMG 32736 / 3841</strain>
    </source>
</reference>
<dbReference type="Gene3D" id="3.20.20.70">
    <property type="entry name" value="Aldolase class I"/>
    <property type="match status" value="1"/>
</dbReference>
<keyword evidence="6" id="KW-1185">Reference proteome</keyword>
<accession>Q1M709</accession>
<evidence type="ECO:0000256" key="3">
    <source>
        <dbReference type="PIRSR" id="PIRSR001365-1"/>
    </source>
</evidence>
<evidence type="ECO:0000256" key="2">
    <source>
        <dbReference type="PIRNR" id="PIRNR001365"/>
    </source>
</evidence>
<geneLocation type="plasmid" evidence="5 6">
    <name>pRL11</name>
</geneLocation>
<dbReference type="SMART" id="SM01130">
    <property type="entry name" value="DHDPS"/>
    <property type="match status" value="1"/>
</dbReference>
<dbReference type="HOGENOM" id="CLU_049343_5_1_5"/>
<feature type="binding site" evidence="4">
    <location>
        <position position="222"/>
    </location>
    <ligand>
        <name>pyruvate</name>
        <dbReference type="ChEBI" id="CHEBI:15361"/>
    </ligand>
</feature>
<dbReference type="PIRSF" id="PIRSF001365">
    <property type="entry name" value="DHDPS"/>
    <property type="match status" value="1"/>
</dbReference>
<dbReference type="GO" id="GO:0008840">
    <property type="term" value="F:4-hydroxy-tetrahydrodipicolinate synthase activity"/>
    <property type="evidence" value="ECO:0007669"/>
    <property type="project" value="TreeGrafter"/>
</dbReference>
<dbReference type="PANTHER" id="PTHR12128">
    <property type="entry name" value="DIHYDRODIPICOLINATE SYNTHASE"/>
    <property type="match status" value="1"/>
</dbReference>
<proteinExistence type="inferred from homology"/>
<dbReference type="SUPFAM" id="SSF51569">
    <property type="entry name" value="Aldolase"/>
    <property type="match status" value="1"/>
</dbReference>
<feature type="active site" description="Schiff-base intermediate with substrate" evidence="3">
    <location>
        <position position="182"/>
    </location>
</feature>
<dbReference type="Pfam" id="PF00701">
    <property type="entry name" value="DHDPS"/>
    <property type="match status" value="1"/>
</dbReference>
<feature type="binding site" evidence="4">
    <location>
        <position position="61"/>
    </location>
    <ligand>
        <name>pyruvate</name>
        <dbReference type="ChEBI" id="CHEBI:15361"/>
    </ligand>
</feature>
<evidence type="ECO:0000256" key="1">
    <source>
        <dbReference type="ARBA" id="ARBA00023239"/>
    </source>
</evidence>
<dbReference type="EMBL" id="AM236085">
    <property type="protein sequence ID" value="CAK02970.1"/>
    <property type="molecule type" value="Genomic_DNA"/>
</dbReference>
<comment type="similarity">
    <text evidence="2">Belongs to the DapA family.</text>
</comment>
<keyword evidence="5" id="KW-0614">Plasmid</keyword>
<name>Q1M709_RHIJ3</name>
<feature type="active site" description="Proton donor/acceptor" evidence="3">
    <location>
        <position position="152"/>
    </location>
</feature>
<evidence type="ECO:0000313" key="6">
    <source>
        <dbReference type="Proteomes" id="UP000006575"/>
    </source>
</evidence>
<gene>
    <name evidence="5" type="ordered locus">pRL110028</name>
</gene>
<dbReference type="AlphaFoldDB" id="Q1M709"/>
<dbReference type="PRINTS" id="PR00146">
    <property type="entry name" value="DHPICSNTHASE"/>
</dbReference>
<dbReference type="KEGG" id="rle:pRL110028"/>
<evidence type="ECO:0000256" key="4">
    <source>
        <dbReference type="PIRSR" id="PIRSR001365-2"/>
    </source>
</evidence>
<dbReference type="InterPro" id="IPR002220">
    <property type="entry name" value="DapA-like"/>
</dbReference>
<dbReference type="InterPro" id="IPR013785">
    <property type="entry name" value="Aldolase_TIM"/>
</dbReference>
<dbReference type="CDD" id="cd00408">
    <property type="entry name" value="DHDPS-like"/>
    <property type="match status" value="1"/>
</dbReference>
<protein>
    <submittedName>
        <fullName evidence="5">Dihydrodipicolinate synthase</fullName>
    </submittedName>
</protein>
<dbReference type="EnsemblBacteria" id="CAK02970">
    <property type="protein sequence ID" value="CAK02970"/>
    <property type="gene ID" value="pRL110028"/>
</dbReference>
<dbReference type="PANTHER" id="PTHR12128:SF67">
    <property type="entry name" value="BLR3884 PROTEIN"/>
    <property type="match status" value="1"/>
</dbReference>